<dbReference type="AlphaFoldDB" id="A0A1G8D8C6"/>
<dbReference type="Pfam" id="PF14302">
    <property type="entry name" value="DUF4377"/>
    <property type="match status" value="1"/>
</dbReference>
<evidence type="ECO:0000313" key="3">
    <source>
        <dbReference type="Proteomes" id="UP000243588"/>
    </source>
</evidence>
<proteinExistence type="predicted"/>
<evidence type="ECO:0000259" key="1">
    <source>
        <dbReference type="Pfam" id="PF14302"/>
    </source>
</evidence>
<dbReference type="STRING" id="702745.SAMN05421818_10650"/>
<dbReference type="Proteomes" id="UP000243588">
    <property type="component" value="Unassembled WGS sequence"/>
</dbReference>
<dbReference type="InterPro" id="IPR025485">
    <property type="entry name" value="DUF4377"/>
</dbReference>
<gene>
    <name evidence="2" type="ORF">SAMN05421818_10650</name>
</gene>
<reference evidence="3" key="1">
    <citation type="submission" date="2016-10" db="EMBL/GenBank/DDBJ databases">
        <authorList>
            <person name="Varghese N."/>
            <person name="Submissions S."/>
        </authorList>
    </citation>
    <scope>NUCLEOTIDE SEQUENCE [LARGE SCALE GENOMIC DNA]</scope>
    <source>
        <strain evidence="3">DSM 23313</strain>
    </source>
</reference>
<accession>A0A1G8D8C6</accession>
<name>A0A1G8D8C6_9FLAO</name>
<dbReference type="RefSeq" id="WP_090406905.1">
    <property type="nucleotide sequence ID" value="NZ_FNDQ01000006.1"/>
</dbReference>
<sequence>MRKVILLVAIALGTLTSCKGEKAIEPVKEVAEVEQVATDSIDVTDELEDIMTLYIAPQKEDCVGVGPMKCLLVKQGEDAEWELMYQGIEGLDYQEGFEYKVEVRREEVPNPPADASSFRYVLVKEISKVKK</sequence>
<protein>
    <recommendedName>
        <fullName evidence="1">DUF4377 domain-containing protein</fullName>
    </recommendedName>
</protein>
<keyword evidence="3" id="KW-1185">Reference proteome</keyword>
<organism evidence="2 3">
    <name type="scientific">Myroides phaeus</name>
    <dbReference type="NCBI Taxonomy" id="702745"/>
    <lineage>
        <taxon>Bacteria</taxon>
        <taxon>Pseudomonadati</taxon>
        <taxon>Bacteroidota</taxon>
        <taxon>Flavobacteriia</taxon>
        <taxon>Flavobacteriales</taxon>
        <taxon>Flavobacteriaceae</taxon>
        <taxon>Myroides</taxon>
    </lineage>
</organism>
<evidence type="ECO:0000313" key="2">
    <source>
        <dbReference type="EMBL" id="SDH53986.1"/>
    </source>
</evidence>
<dbReference type="EMBL" id="FNDQ01000006">
    <property type="protein sequence ID" value="SDH53986.1"/>
    <property type="molecule type" value="Genomic_DNA"/>
</dbReference>
<dbReference type="PROSITE" id="PS51257">
    <property type="entry name" value="PROKAR_LIPOPROTEIN"/>
    <property type="match status" value="1"/>
</dbReference>
<feature type="domain" description="DUF4377" evidence="1">
    <location>
        <begin position="54"/>
        <end position="128"/>
    </location>
</feature>